<dbReference type="InterPro" id="IPR015943">
    <property type="entry name" value="WD40/YVTN_repeat-like_dom_sf"/>
</dbReference>
<sequence>MALLDGSTGRPPTGLDEKALGEPNVLSCWHDQRSTIVCAAKKRSDERVFALDATTFKELWSIDSKDKSRLLPNVTTAWHGAVYTFTDNGPVVLDALTGKDKATGVGLAPSEVNDYAGLSGRREISAHPAIGQGQHATHHTTVSRPTQGPPNPSTPKGGLWRGLGCLSGSVIAGLG</sequence>
<dbReference type="InterPro" id="IPR011047">
    <property type="entry name" value="Quinoprotein_ADH-like_sf"/>
</dbReference>
<reference evidence="2 3" key="1">
    <citation type="submission" date="2024-03" db="EMBL/GenBank/DDBJ databases">
        <title>Novel Streptomyces species of biotechnological and ecological value are a feature of Machair soil.</title>
        <authorList>
            <person name="Prole J.R."/>
            <person name="Goodfellow M."/>
            <person name="Allenby N."/>
            <person name="Ward A.C."/>
        </authorList>
    </citation>
    <scope>NUCLEOTIDE SEQUENCE [LARGE SCALE GENOMIC DNA]</scope>
    <source>
        <strain evidence="2 3">MS1.HAVA.3</strain>
    </source>
</reference>
<proteinExistence type="predicted"/>
<dbReference type="Gene3D" id="2.130.10.10">
    <property type="entry name" value="YVTN repeat-like/Quinoprotein amine dehydrogenase"/>
    <property type="match status" value="1"/>
</dbReference>
<protein>
    <submittedName>
        <fullName evidence="2">Uncharacterized protein</fullName>
    </submittedName>
</protein>
<comment type="caution">
    <text evidence="2">The sequence shown here is derived from an EMBL/GenBank/DDBJ whole genome shotgun (WGS) entry which is preliminary data.</text>
</comment>
<evidence type="ECO:0000256" key="1">
    <source>
        <dbReference type="SAM" id="MobiDB-lite"/>
    </source>
</evidence>
<dbReference type="EMBL" id="JBBKAM010000004">
    <property type="protein sequence ID" value="MEJ8646064.1"/>
    <property type="molecule type" value="Genomic_DNA"/>
</dbReference>
<keyword evidence="3" id="KW-1185">Reference proteome</keyword>
<name>A0ABU8UDU6_9ACTN</name>
<feature type="region of interest" description="Disordered" evidence="1">
    <location>
        <begin position="130"/>
        <end position="161"/>
    </location>
</feature>
<evidence type="ECO:0000313" key="2">
    <source>
        <dbReference type="EMBL" id="MEJ8646064.1"/>
    </source>
</evidence>
<accession>A0ABU8UDU6</accession>
<evidence type="ECO:0000313" key="3">
    <source>
        <dbReference type="Proteomes" id="UP001382904"/>
    </source>
</evidence>
<dbReference type="Proteomes" id="UP001382904">
    <property type="component" value="Unassembled WGS sequence"/>
</dbReference>
<gene>
    <name evidence="2" type="ORF">WKI68_42240</name>
</gene>
<organism evidence="2 3">
    <name type="scientific">Streptomyces caledonius</name>
    <dbReference type="NCBI Taxonomy" id="3134107"/>
    <lineage>
        <taxon>Bacteria</taxon>
        <taxon>Bacillati</taxon>
        <taxon>Actinomycetota</taxon>
        <taxon>Actinomycetes</taxon>
        <taxon>Kitasatosporales</taxon>
        <taxon>Streptomycetaceae</taxon>
        <taxon>Streptomyces</taxon>
    </lineage>
</organism>
<dbReference type="SUPFAM" id="SSF50998">
    <property type="entry name" value="Quinoprotein alcohol dehydrogenase-like"/>
    <property type="match status" value="1"/>
</dbReference>